<keyword evidence="8" id="KW-1185">Reference proteome</keyword>
<dbReference type="InterPro" id="IPR011032">
    <property type="entry name" value="GroES-like_sf"/>
</dbReference>
<dbReference type="GO" id="GO:0016491">
    <property type="term" value="F:oxidoreductase activity"/>
    <property type="evidence" value="ECO:0007669"/>
    <property type="project" value="UniProtKB-KW"/>
</dbReference>
<dbReference type="EMBL" id="CP019343">
    <property type="protein sequence ID" value="ARN74100.1"/>
    <property type="molecule type" value="Genomic_DNA"/>
</dbReference>
<dbReference type="KEGG" id="osg:BST96_08170"/>
<dbReference type="GO" id="GO:0000166">
    <property type="term" value="F:nucleotide binding"/>
    <property type="evidence" value="ECO:0007669"/>
    <property type="project" value="InterPro"/>
</dbReference>
<dbReference type="Gene3D" id="3.30.360.10">
    <property type="entry name" value="Dihydrodipicolinate Reductase, domain 2"/>
    <property type="match status" value="1"/>
</dbReference>
<protein>
    <recommendedName>
        <fullName evidence="6">Enoyl reductase (ER) domain-containing protein</fullName>
    </recommendedName>
</protein>
<dbReference type="GO" id="GO:0046872">
    <property type="term" value="F:metal ion binding"/>
    <property type="evidence" value="ECO:0007669"/>
    <property type="project" value="UniProtKB-KW"/>
</dbReference>
<evidence type="ECO:0000256" key="2">
    <source>
        <dbReference type="ARBA" id="ARBA00008072"/>
    </source>
</evidence>
<accession>A0A1X9N7Q3</accession>
<proteinExistence type="inferred from homology"/>
<evidence type="ECO:0000313" key="7">
    <source>
        <dbReference type="EMBL" id="ARN74100.1"/>
    </source>
</evidence>
<keyword evidence="5" id="KW-0560">Oxidoreductase</keyword>
<dbReference type="STRING" id="716816.BST96_08170"/>
<evidence type="ECO:0000256" key="3">
    <source>
        <dbReference type="ARBA" id="ARBA00022723"/>
    </source>
</evidence>
<dbReference type="SUPFAM" id="SSF55347">
    <property type="entry name" value="Glyceraldehyde-3-phosphate dehydrogenase-like, C-terminal domain"/>
    <property type="match status" value="1"/>
</dbReference>
<dbReference type="CDD" id="cd08255">
    <property type="entry name" value="2-desacetyl-2-hydroxyethyl_bacteriochlorophyllide_like"/>
    <property type="match status" value="1"/>
</dbReference>
<dbReference type="Pfam" id="PF00107">
    <property type="entry name" value="ADH_zinc_N"/>
    <property type="match status" value="1"/>
</dbReference>
<dbReference type="SUPFAM" id="SSF51735">
    <property type="entry name" value="NAD(P)-binding Rossmann-fold domains"/>
    <property type="match status" value="2"/>
</dbReference>
<evidence type="ECO:0000256" key="1">
    <source>
        <dbReference type="ARBA" id="ARBA00001947"/>
    </source>
</evidence>
<dbReference type="SMART" id="SM00829">
    <property type="entry name" value="PKS_ER"/>
    <property type="match status" value="1"/>
</dbReference>
<comment type="similarity">
    <text evidence="2">Belongs to the zinc-containing alcohol dehydrogenase family.</text>
</comment>
<dbReference type="InterPro" id="IPR000683">
    <property type="entry name" value="Gfo/Idh/MocA-like_OxRdtase_N"/>
</dbReference>
<dbReference type="InterPro" id="IPR020843">
    <property type="entry name" value="ER"/>
</dbReference>
<evidence type="ECO:0000256" key="4">
    <source>
        <dbReference type="ARBA" id="ARBA00022833"/>
    </source>
</evidence>
<evidence type="ECO:0000313" key="8">
    <source>
        <dbReference type="Proteomes" id="UP000193450"/>
    </source>
</evidence>
<name>A0A1X9N7Q3_9GAMM</name>
<dbReference type="OrthoDB" id="9781031at2"/>
<feature type="domain" description="Enoyl reductase (ER)" evidence="6">
    <location>
        <begin position="11"/>
        <end position="361"/>
    </location>
</feature>
<comment type="cofactor">
    <cofactor evidence="1">
        <name>Zn(2+)</name>
        <dbReference type="ChEBI" id="CHEBI:29105"/>
    </cofactor>
</comment>
<dbReference type="PANTHER" id="PTHR43350:SF19">
    <property type="entry name" value="D-GULOSIDE 3-DEHYDROGENASE"/>
    <property type="match status" value="1"/>
</dbReference>
<dbReference type="Proteomes" id="UP000193450">
    <property type="component" value="Chromosome"/>
</dbReference>
<organism evidence="7 8">
    <name type="scientific">Oceanicoccus sagamiensis</name>
    <dbReference type="NCBI Taxonomy" id="716816"/>
    <lineage>
        <taxon>Bacteria</taxon>
        <taxon>Pseudomonadati</taxon>
        <taxon>Pseudomonadota</taxon>
        <taxon>Gammaproteobacteria</taxon>
        <taxon>Cellvibrionales</taxon>
        <taxon>Spongiibacteraceae</taxon>
        <taxon>Oceanicoccus</taxon>
    </lineage>
</organism>
<dbReference type="PANTHER" id="PTHR43350">
    <property type="entry name" value="NAD-DEPENDENT ALCOHOL DEHYDROGENASE"/>
    <property type="match status" value="1"/>
</dbReference>
<dbReference type="Pfam" id="PF22725">
    <property type="entry name" value="GFO_IDH_MocA_C3"/>
    <property type="match status" value="1"/>
</dbReference>
<keyword evidence="3" id="KW-0479">Metal-binding</keyword>
<dbReference type="Pfam" id="PF01408">
    <property type="entry name" value="GFO_IDH_MocA"/>
    <property type="match status" value="1"/>
</dbReference>
<evidence type="ECO:0000259" key="6">
    <source>
        <dbReference type="SMART" id="SM00829"/>
    </source>
</evidence>
<dbReference type="InterPro" id="IPR036291">
    <property type="entry name" value="NAD(P)-bd_dom_sf"/>
</dbReference>
<sequence>MKQVTQNYKTGELKVDDVPAPALMSGGILVENKYSLISAGTEKSTVDMAKKSLVGKAQARPDLVKKVIKQVQKDGIVDTAKMVMGRLDTRAALGYTCAGVVAEVGDNVDGFCRGDRIACAGQNYASHAEVVSVPKNLCIKIPDGVSFEDASYVAVGSIALQGVRQAEPRLGEVVAVIGLGLLGQIVVQMLKANGCHVIASDLDPAKLELAKKLGADSAVSGQELASVASGATDGYGVDSVIITASTKSSAPVETAGEICRQKGRVVVVGAVGMDLPREPYYLKELELRLSCSYGPGRYDSEYEEKGNDYPYGYVRWTEQRNMSAFLQLVAEGKIDLKALTTHTFDIESAGDAYDMISGQTESYLGVLLEYTSQSDERFRQRVNLTGTATSGGIQVGLVGVGNHIKDMLLPSIRKTAGVTIRGICTNTGINAKAVAEKEGAEYCVSNYEEIVNDPEINAIVVGTRHDTHAEIIIAALNKGKHVFVEKPLCLNKEELAAVDACYREAAKQGVVLQVGFNRRYSQHAEKIKGFLEPRNNPLTMSYRVNAGAIPADHWIQDGEVGGGRIIGEACHFIDFMQFIAGADPAAVFAFDVGQHDSGITQDKSIINIRFKDGSIGTLIYCGDGDKSLSKERFEAFADGKSVVMDDFMLTDMYSGGRKNQFKSKKMDKGFSAEIDQFFSAIQRGADNNLYEQARATTLASIEAVLSMSSKKCHDLDS</sequence>
<evidence type="ECO:0000256" key="5">
    <source>
        <dbReference type="ARBA" id="ARBA00023002"/>
    </source>
</evidence>
<dbReference type="AlphaFoldDB" id="A0A1X9N7Q3"/>
<dbReference type="Gene3D" id="3.40.50.720">
    <property type="entry name" value="NAD(P)-binding Rossmann-like Domain"/>
    <property type="match status" value="2"/>
</dbReference>
<reference evidence="7 8" key="1">
    <citation type="submission" date="2016-11" db="EMBL/GenBank/DDBJ databases">
        <title>Trade-off between light-utilization and light-protection in marine flavobacteria.</title>
        <authorList>
            <person name="Kumagai Y."/>
        </authorList>
    </citation>
    <scope>NUCLEOTIDE SEQUENCE [LARGE SCALE GENOMIC DNA]</scope>
    <source>
        <strain evidence="7 8">NBRC 107125</strain>
    </source>
</reference>
<dbReference type="RefSeq" id="WP_085758230.1">
    <property type="nucleotide sequence ID" value="NZ_CP019343.1"/>
</dbReference>
<dbReference type="InterPro" id="IPR055170">
    <property type="entry name" value="GFO_IDH_MocA-like_dom"/>
</dbReference>
<dbReference type="SUPFAM" id="SSF50129">
    <property type="entry name" value="GroES-like"/>
    <property type="match status" value="1"/>
</dbReference>
<dbReference type="Gene3D" id="3.90.180.10">
    <property type="entry name" value="Medium-chain alcohol dehydrogenases, catalytic domain"/>
    <property type="match status" value="2"/>
</dbReference>
<gene>
    <name evidence="7" type="ORF">BST96_08170</name>
</gene>
<keyword evidence="4" id="KW-0862">Zinc</keyword>
<dbReference type="InterPro" id="IPR013149">
    <property type="entry name" value="ADH-like_C"/>
</dbReference>